<dbReference type="AlphaFoldDB" id="A0A7V7TF51"/>
<reference evidence="1 2" key="1">
    <citation type="submission" date="2019-09" db="EMBL/GenBank/DDBJ databases">
        <title>Draft genome sequences of 48 bacterial type strains from the CCUG.</title>
        <authorList>
            <person name="Tunovic T."/>
            <person name="Pineiro-Iglesias B."/>
            <person name="Unosson C."/>
            <person name="Inganas E."/>
            <person name="Ohlen M."/>
            <person name="Cardew S."/>
            <person name="Jensie-Markopoulos S."/>
            <person name="Salva-Serra F."/>
            <person name="Jaen-Luchoro D."/>
            <person name="Karlsson R."/>
            <person name="Svensson-Stadler L."/>
            <person name="Chun J."/>
            <person name="Moore E."/>
        </authorList>
    </citation>
    <scope>NUCLEOTIDE SEQUENCE [LARGE SCALE GENOMIC DNA]</scope>
    <source>
        <strain evidence="1 2">CCUG 48643</strain>
    </source>
</reference>
<dbReference type="Proteomes" id="UP000423756">
    <property type="component" value="Unassembled WGS sequence"/>
</dbReference>
<comment type="caution">
    <text evidence="1">The sequence shown here is derived from an EMBL/GenBank/DDBJ whole genome shotgun (WGS) entry which is preliminary data.</text>
</comment>
<protein>
    <submittedName>
        <fullName evidence="1">Head decoration protein</fullName>
    </submittedName>
</protein>
<dbReference type="SUPFAM" id="SSF51274">
    <property type="entry name" value="Head decoration protein D (gpD, major capsid protein D)"/>
    <property type="match status" value="1"/>
</dbReference>
<accession>A0A7V7TF51</accession>
<name>A0A7V7TF51_9VIBR</name>
<proteinExistence type="predicted"/>
<gene>
    <name evidence="1" type="ORF">F7Q91_18945</name>
</gene>
<evidence type="ECO:0000313" key="2">
    <source>
        <dbReference type="Proteomes" id="UP000423756"/>
    </source>
</evidence>
<dbReference type="EMBL" id="VZPX01000047">
    <property type="protein sequence ID" value="KAB0476519.1"/>
    <property type="molecule type" value="Genomic_DNA"/>
</dbReference>
<sequence length="113" mass="12176">MTETTEYTPDDFMIGAPVTARATIKSGEAFPARTPLMMDATDAATLVKWDGTPGKAVAMSARDVVNTGSDQLSTVYPQGGFRIGFVNWPDTVTTDKQKRAAFIGSAVYVDDEY</sequence>
<dbReference type="Pfam" id="PF02924">
    <property type="entry name" value="HDPD"/>
    <property type="match status" value="1"/>
</dbReference>
<evidence type="ECO:0000313" key="1">
    <source>
        <dbReference type="EMBL" id="KAB0476519.1"/>
    </source>
</evidence>
<dbReference type="RefSeq" id="WP_150897821.1">
    <property type="nucleotide sequence ID" value="NZ_AP025468.1"/>
</dbReference>
<dbReference type="Gene3D" id="2.40.300.10">
    <property type="entry name" value="Head decoration protein D"/>
    <property type="match status" value="1"/>
</dbReference>
<dbReference type="GeneID" id="77344874"/>
<dbReference type="InterPro" id="IPR004195">
    <property type="entry name" value="Head_decoration_D"/>
</dbReference>
<organism evidence="1 2">
    <name type="scientific">Vibrio chagasii</name>
    <dbReference type="NCBI Taxonomy" id="170679"/>
    <lineage>
        <taxon>Bacteria</taxon>
        <taxon>Pseudomonadati</taxon>
        <taxon>Pseudomonadota</taxon>
        <taxon>Gammaproteobacteria</taxon>
        <taxon>Vibrionales</taxon>
        <taxon>Vibrionaceae</taxon>
        <taxon>Vibrio</taxon>
    </lineage>
</organism>
<dbReference type="InterPro" id="IPR036630">
    <property type="entry name" value="Head_decoration_D_sf"/>
</dbReference>